<accession>F4H406</accession>
<dbReference type="eggNOG" id="COG3832">
    <property type="taxonomic scope" value="Bacteria"/>
</dbReference>
<evidence type="ECO:0008006" key="3">
    <source>
        <dbReference type="Google" id="ProtNLM"/>
    </source>
</evidence>
<dbReference type="HOGENOM" id="CLU_100171_0_0_11"/>
<protein>
    <recommendedName>
        <fullName evidence="3">Phosphodiesterase</fullName>
    </recommendedName>
</protein>
<dbReference type="STRING" id="590998.Celf_1223"/>
<name>F4H406_CELFA</name>
<sequence length="240" mass="24989">MTTARGERPLPVGRAGGAAHQLLAGPARAVGVALGGLLGAAARVTGRRPLHPRGVVLRGTVQVGLDPGAPGAVEPCTAPAVVRVSRAAGLPRPWPDVHGLAVRWERAGRPQALLLSSAGLGTVSRFVLALRRDVTSGPLTTLMPFRTPAGPVVLGAVVTRRVDGGLDVELRSAHARGRWHRWGAVQLDPPHGPSVDSDVRVDPVVHCPDGLATYPWAAAVRRPAYRAARVGAPHPAPLPW</sequence>
<dbReference type="RefSeq" id="WP_013770384.1">
    <property type="nucleotide sequence ID" value="NC_015514.1"/>
</dbReference>
<evidence type="ECO:0000313" key="2">
    <source>
        <dbReference type="Proteomes" id="UP000008460"/>
    </source>
</evidence>
<dbReference type="Proteomes" id="UP000008460">
    <property type="component" value="Chromosome"/>
</dbReference>
<evidence type="ECO:0000313" key="1">
    <source>
        <dbReference type="EMBL" id="AEE45358.1"/>
    </source>
</evidence>
<dbReference type="AlphaFoldDB" id="F4H406"/>
<organism evidence="1 2">
    <name type="scientific">Cellulomonas fimi (strain ATCC 484 / DSM 20113 / JCM 1341 / CCUG 24087 / LMG 16345 / NBRC 15513 / NCIMB 8980 / NCTC 7547 / NRS-133)</name>
    <dbReference type="NCBI Taxonomy" id="590998"/>
    <lineage>
        <taxon>Bacteria</taxon>
        <taxon>Bacillati</taxon>
        <taxon>Actinomycetota</taxon>
        <taxon>Actinomycetes</taxon>
        <taxon>Micrococcales</taxon>
        <taxon>Cellulomonadaceae</taxon>
        <taxon>Cellulomonas</taxon>
    </lineage>
</organism>
<proteinExistence type="predicted"/>
<keyword evidence="2" id="KW-1185">Reference proteome</keyword>
<gene>
    <name evidence="1" type="ordered locus">Celf_1223</name>
</gene>
<dbReference type="EMBL" id="CP002666">
    <property type="protein sequence ID" value="AEE45358.1"/>
    <property type="molecule type" value="Genomic_DNA"/>
</dbReference>
<dbReference type="KEGG" id="cfi:Celf_1223"/>
<reference evidence="1 2" key="1">
    <citation type="submission" date="2011-04" db="EMBL/GenBank/DDBJ databases">
        <title>Complete sequence of Cellulomonas fimi ATCC 484.</title>
        <authorList>
            <consortium name="US DOE Joint Genome Institute"/>
            <person name="Lucas S."/>
            <person name="Han J."/>
            <person name="Lapidus A."/>
            <person name="Cheng J.-F."/>
            <person name="Goodwin L."/>
            <person name="Pitluck S."/>
            <person name="Peters L."/>
            <person name="Chertkov O."/>
            <person name="Detter J.C."/>
            <person name="Han C."/>
            <person name="Tapia R."/>
            <person name="Land M."/>
            <person name="Hauser L."/>
            <person name="Kyrpides N."/>
            <person name="Ivanova N."/>
            <person name="Ovchinnikova G."/>
            <person name="Pagani I."/>
            <person name="Mead D."/>
            <person name="Brumm P."/>
            <person name="Woyke T."/>
        </authorList>
    </citation>
    <scope>NUCLEOTIDE SEQUENCE [LARGE SCALE GENOMIC DNA]</scope>
    <source>
        <strain evidence="2">ATCC 484 / DSM 20113 / JCM 1341 / NBRC 15513 / NCIMB 8980 / NCTC 7547</strain>
    </source>
</reference>